<feature type="region of interest" description="Disordered" evidence="1">
    <location>
        <begin position="3209"/>
        <end position="3239"/>
    </location>
</feature>
<feature type="transmembrane region" description="Helical" evidence="2">
    <location>
        <begin position="2918"/>
        <end position="2940"/>
    </location>
</feature>
<evidence type="ECO:0000256" key="3">
    <source>
        <dbReference type="SAM" id="SignalP"/>
    </source>
</evidence>
<dbReference type="PANTHER" id="PTHR15332">
    <property type="entry name" value="PROPROTEIN CONVERTASE SUBTILISIN_KEXIN TYPE 5-LIKE"/>
    <property type="match status" value="1"/>
</dbReference>
<dbReference type="eggNOG" id="ENOG502T0Y2">
    <property type="taxonomic scope" value="Eukaryota"/>
</dbReference>
<evidence type="ECO:0000313" key="5">
    <source>
        <dbReference type="EMBL" id="EAS06210.2"/>
    </source>
</evidence>
<evidence type="ECO:0000256" key="2">
    <source>
        <dbReference type="SAM" id="Phobius"/>
    </source>
</evidence>
<keyword evidence="6" id="KW-1185">Reference proteome</keyword>
<feature type="compositionally biased region" description="Polar residues" evidence="1">
    <location>
        <begin position="3213"/>
        <end position="3229"/>
    </location>
</feature>
<gene>
    <name evidence="5" type="ORF">TTHERM_00326920</name>
</gene>
<dbReference type="RefSeq" id="XP_001026455.2">
    <property type="nucleotide sequence ID" value="XM_001026455.2"/>
</dbReference>
<keyword evidence="2" id="KW-0472">Membrane</keyword>
<feature type="compositionally biased region" description="Low complexity" evidence="1">
    <location>
        <begin position="3098"/>
        <end position="3111"/>
    </location>
</feature>
<dbReference type="EMBL" id="GG662299">
    <property type="protein sequence ID" value="EAS06210.2"/>
    <property type="molecule type" value="Genomic_DNA"/>
</dbReference>
<dbReference type="Proteomes" id="UP000009168">
    <property type="component" value="Unassembled WGS sequence"/>
</dbReference>
<dbReference type="InterPro" id="IPR002859">
    <property type="entry name" value="PKD/REJ-like"/>
</dbReference>
<feature type="transmembrane region" description="Helical" evidence="2">
    <location>
        <begin position="3376"/>
        <end position="3403"/>
    </location>
</feature>
<keyword evidence="2" id="KW-0812">Transmembrane</keyword>
<name>I7MJE7_TETTS</name>
<feature type="chain" id="PRO_5003712408" evidence="3">
    <location>
        <begin position="23"/>
        <end position="3432"/>
    </location>
</feature>
<dbReference type="PANTHER" id="PTHR15332:SF175">
    <property type="entry name" value="PROPROTEIN CONVERTASE SUBTILISIN_KEXIN TYPE 5-LIKE"/>
    <property type="match status" value="1"/>
</dbReference>
<feature type="transmembrane region" description="Helical" evidence="2">
    <location>
        <begin position="3313"/>
        <end position="3333"/>
    </location>
</feature>
<feature type="region of interest" description="Disordered" evidence="1">
    <location>
        <begin position="3098"/>
        <end position="3119"/>
    </location>
</feature>
<dbReference type="InterPro" id="IPR009030">
    <property type="entry name" value="Growth_fac_rcpt_cys_sf"/>
</dbReference>
<feature type="transmembrane region" description="Helical" evidence="2">
    <location>
        <begin position="3345"/>
        <end position="3364"/>
    </location>
</feature>
<keyword evidence="2" id="KW-1133">Transmembrane helix</keyword>
<protein>
    <submittedName>
        <fullName evidence="5">REJ domain protein</fullName>
    </submittedName>
</protein>
<dbReference type="SUPFAM" id="SSF57184">
    <property type="entry name" value="Growth factor receptor domain"/>
    <property type="match status" value="1"/>
</dbReference>
<feature type="region of interest" description="Disordered" evidence="1">
    <location>
        <begin position="1578"/>
        <end position="1597"/>
    </location>
</feature>
<proteinExistence type="predicted"/>
<evidence type="ECO:0000259" key="4">
    <source>
        <dbReference type="Pfam" id="PF02010"/>
    </source>
</evidence>
<organism evidence="5 6">
    <name type="scientific">Tetrahymena thermophila (strain SB210)</name>
    <dbReference type="NCBI Taxonomy" id="312017"/>
    <lineage>
        <taxon>Eukaryota</taxon>
        <taxon>Sar</taxon>
        <taxon>Alveolata</taxon>
        <taxon>Ciliophora</taxon>
        <taxon>Intramacronucleata</taxon>
        <taxon>Oligohymenophorea</taxon>
        <taxon>Hymenostomatida</taxon>
        <taxon>Tetrahymenina</taxon>
        <taxon>Tetrahymenidae</taxon>
        <taxon>Tetrahymena</taxon>
    </lineage>
</organism>
<keyword evidence="3" id="KW-0732">Signal</keyword>
<accession>I7MJE7</accession>
<reference evidence="6" key="1">
    <citation type="journal article" date="2006" name="PLoS Biol.">
        <title>Macronuclear genome sequence of the ciliate Tetrahymena thermophila, a model eukaryote.</title>
        <authorList>
            <person name="Eisen J.A."/>
            <person name="Coyne R.S."/>
            <person name="Wu M."/>
            <person name="Wu D."/>
            <person name="Thiagarajan M."/>
            <person name="Wortman J.R."/>
            <person name="Badger J.H."/>
            <person name="Ren Q."/>
            <person name="Amedeo P."/>
            <person name="Jones K.M."/>
            <person name="Tallon L.J."/>
            <person name="Delcher A.L."/>
            <person name="Salzberg S.L."/>
            <person name="Silva J.C."/>
            <person name="Haas B.J."/>
            <person name="Majoros W.H."/>
            <person name="Farzad M."/>
            <person name="Carlton J.M."/>
            <person name="Smith R.K. Jr."/>
            <person name="Garg J."/>
            <person name="Pearlman R.E."/>
            <person name="Karrer K.M."/>
            <person name="Sun L."/>
            <person name="Manning G."/>
            <person name="Elde N.C."/>
            <person name="Turkewitz A.P."/>
            <person name="Asai D.J."/>
            <person name="Wilkes D.E."/>
            <person name="Wang Y."/>
            <person name="Cai H."/>
            <person name="Collins K."/>
            <person name="Stewart B.A."/>
            <person name="Lee S.R."/>
            <person name="Wilamowska K."/>
            <person name="Weinberg Z."/>
            <person name="Ruzzo W.L."/>
            <person name="Wloga D."/>
            <person name="Gaertig J."/>
            <person name="Frankel J."/>
            <person name="Tsao C.-C."/>
            <person name="Gorovsky M.A."/>
            <person name="Keeling P.J."/>
            <person name="Waller R.F."/>
            <person name="Patron N.J."/>
            <person name="Cherry J.M."/>
            <person name="Stover N.A."/>
            <person name="Krieger C.J."/>
            <person name="del Toro C."/>
            <person name="Ryder H.F."/>
            <person name="Williamson S.C."/>
            <person name="Barbeau R.A."/>
            <person name="Hamilton E.P."/>
            <person name="Orias E."/>
        </authorList>
    </citation>
    <scope>NUCLEOTIDE SEQUENCE [LARGE SCALE GENOMIC DNA]</scope>
    <source>
        <strain evidence="6">SB210</strain>
    </source>
</reference>
<sequence>MKSNKTNFQLFIILAIINLTLSQSQVLIGSYQTSNPFTKEFKNSEWNNNLDFAFYGWLKITTFPPPASWSTGFHFTSNSPDVWTDQYNYGDRVLAFFNDNNNIINPTYTTYSANPSTNIWSQVSFSTPELNQWIFIYLSYGSQQQAQYAYYKFPSHEVRSKLINIVHSTSNYYYLYVGKTSPYYYFMGQICGFYLIAGPTAYRESGFDQFLTLQTQDAISCSYCLSDFYIPQQTCVQWCPNNYRANIVQKTCDQCSTYTSDCQTCAPTCKSCQFGNKDICLDCQETMNISNGTCVCKNGIDNRNIFYQCSNDNIAVLQANLASDSPTLTINFGVPLKNNNFSCSQIFQPNTLGQLGSNPVCTINQANITIALSQDANITETQQISFLPNVLQYQGNNNFINTFYLFSFNQLKDIPFQMNYKYDEIQNTCYDITFQLIPQNDAKRGFNSIVWSIQAQPTLDSQIQLQVDNIVKTANDNINPNLIIPKYLIPSNTNIKATVNYFMRVNVNGTLSFSTLYQKYYQIVIQTIQSAQPPVYRYMDLTFKFNLYTQVCDQTGSVIVFEPYDIQIISQVLPNLNQSYYQTSQQDFQVNVQKYEIPFNTAFDLQVSAVLDSNKTISQQTNINITPQLSKLLVQITSGQGGQNGLFNYKKDLNLTGTARDLEIQDPNIPQGINLSWQCQSLIQQQNGERECLDYNNNTVTLAQNSLSTVVPAYTFIPYQTLQFSLVGSKDTRTSFSNITAIIAEIDIPPLFVQFRDISQLQQVNLNDDIFVTLQYGSDISSDDIQYAGAVLYNNAEVGIIKFDFYEVKFRIWDYFNSVTPDNPVVQVRFTAYNPSFYMPSMTTKKFNINLPPANCVFTVSPTSGKALETIFNIQMSGCTSSDNSLTYQFFYYQNNSDFQQEILVPNNILRRQIQDQSLESQLNTVLPSGNLTIMGQVMNSKLSIFNSTLEIKVTPFDQGEQQINNIIDQMLQQLNSQYPRQSLLNLCFLGEEISKNNPVYQLNSVNYRKSLVISQIISQTNSLPKQSNLFTYSNKVISQLQLSLNNQQDSQSLILLNYINQTLENTILLMQDSSNLLLNNNNNIVLQNLVDSFKMLNSTTKIISYSLLPNQMNLSDQICGLLANITLPNTGGIQLQGNLIELNCQQITEKNLNQYIDELDYFQTKTTNIYRITYSTYSQNPYSQTTEFLNYTDQLQILQPNITISKNPVIIPQIEYVNSNKRFLSINNSSLNQNSTYIYTFSNVNKSQNKLTCLQKQVNQWSSSNCQELNRTGTSRFYCYCKDKTPTTITDNLEELIKNKNLQTAFSSQGFNNISNFKNFYKYAAFWILSTATLILIGLYFYGKHLDRKFIFHSIQRIAPATAIDNGQSLINLQNRIKANQQNKGGNNTNRNEIFSQNQLIQQENKNLYLQYGIDSQQQIINNIKVESNKQFPFQETPFQTTINTPDLQLIKKSKQENQEIQNINHQIQIVNLNDQQDYNRDDLQHQQQKQQQKQIQQWNGQANQQKQNIQQQDSISNQQSQLDNQFELQLQKFQNQIGTLETITKIVAQPFSTLNLQQKIQQETKDLQIGDKQLHSNKQKVQNPSESVQNTSEQNFKNEADKQNEMETLLKQLNDQNQSQVLIGSYSTGNSYTKEFKNSEWNTNLDFAFYGWFKITSFPTSFWSIGFHFTSNAPNVWNDKYNYGDRLLTFHNDNNNLINPTYTTYSANPSPNVWNEAPYSTSDFNQWIFIYLSYGSQQQAQYVYYKFPSREVGQKLTNIIHNTSNYYYLFVGITKAPYTYFIGQICGLYLIAGPTAYRESGFDQFLTLQTQDAVSCSYCLSDFYIPQQTCGQWCPNNYRANLVQKTCDQCSTYTSDCQTCATTCRSCKFGNKNICLDCYETMNISNGTCVCKNGIDKRNIFYQCSNDNTAVLQANLASDTPTLTVNFEVPLQNNNLSCSQIFQPKTLGQLGSNPVCTISQANITIALSQDANITETQQISFLPNVLQYQGNNKLINTFYLFSFTQLKDIPFQMNYNYDEIQNTCNDITFQLIPQNDAKRGFNSIVWSIQTQPTLDSQIQLQVDKIVKTANDNVNPNLIIPKYLIPPNTNIKATVNYFMRVNVNGTLSFSTLYQKYKQIVIQTIQGAQPPIYRYMDLTFKFYLYTQVCDQTGSIIVFEPYDIQIISKILPNLNQSYNQTTQQDFQVNVKQYEIPFNTAFDLQVSAVLDSNKTISQQTNINITPQLSKLLVQITSGQCGQDGLFNYKKDLNLTGTARDLEIQDPNIPQGINLSWQCQSLIQQQNGERKCLDYRNNIVTLGQNSLSTAVPAYTFTPYQTLQFSLVGSKDTRTSFSNMTAIIAEIDIPPLFVQFQDISQLQQVNLNDDIFATLQYGSDISSDVIEYAGAVLYNNAEVGIIKFDFYEVKFRIWDYFNSVTPDNPVVQVRFTAYNPSFYMPSMTIKNFNINLPPANCVFTVSPTSGKALETQFSIQMSGCTSSDNALTYQFFYYQNNSDFKQEILAPNNILRRQIQDQSLANQLNTILPSGNLTIMGQVMNSKLSIFNSTVEIKVTPFDQGEQQINNIIDQTLQQQNSQYPRQSLLNLCYLGEEISKNNPVYQLNSVNYRKSLVISQIINQTSSLPKQSYLFTYSNKVISQLQLSLNSQQDSQSINLLNYINQTLENTMMLMQDSGNLLLNNNNVVLQNLVDSFKMLNSTTQSISDSLLPSQMNISDQICGLLANITLPNTGGIQLQGNLIELNCQQITEKNLNQYIYKLDGFQTKTTNIYSITYSTYSQNPYSQTSEFQNYTKQLQQLQPNITISKNPVIIPQIEYLNSNRRILSISNNNNLNQNSTYIYTFPNVSKSQNKLTCLQKQVNSWSSSKCQILNSTEMSGFQCYCKDKTPTTITDDLEQLIQNKNLQTAFSSQGFDNISNFKYFYKYAAFWTLSAVTLLLIGLFFYGKHLDRKFIFHSIQRIAPTPATDNDQSLINPQKRIQTNLDNKNENNTNRDENFSLNQLKQQENKYLYLQQGIDSQQQIINNINIQSNKQFPFQETPIYTPINTQDLQLIQQSQQENQEIQNIYNQMQIVNLDNQQDYNKDNLQLQQQNQQKNQLKQFQEQGNQQKQNIQQQDSLSNKSSQLDKQYEIQLQKFQNQIGTLETITKIVAQPFSTLNIQQNNYYTTQNNLNINNKQIYQQNNFEDYDNCKFQKEQQIQQQTKELQISDKQLHSNKQKVQNPGKSVQNSSEQNLKSEAEKQNEMETLQKQLNDQKQKLANKSLLIRIIVFHDFFNIFYSYDPKLSRAIRFNIFYLRIIHSLCLTTIFDESYNIDQKIILSIISSIILVTGVTIITLIHKIKIIGQKISAIFLICLLLFYYYIILSIISGEEANQANSKTLSFLLIVGIDFFGILTLMSVLKLSLVLYSQQEQSKQTLIKSLFKIFDLQILLQNLNV</sequence>
<dbReference type="InParanoid" id="I7MJE7"/>
<feature type="compositionally biased region" description="Basic and acidic residues" evidence="1">
    <location>
        <begin position="3230"/>
        <end position="3239"/>
    </location>
</feature>
<dbReference type="KEGG" id="tet:TTHERM_00326920"/>
<feature type="signal peptide" evidence="3">
    <location>
        <begin position="1"/>
        <end position="22"/>
    </location>
</feature>
<feature type="domain" description="PKD/REJ-like" evidence="4">
    <location>
        <begin position="577"/>
        <end position="980"/>
    </location>
</feature>
<dbReference type="GeneID" id="7833165"/>
<feature type="compositionally biased region" description="Polar residues" evidence="1">
    <location>
        <begin position="1581"/>
        <end position="1597"/>
    </location>
</feature>
<feature type="domain" description="PKD/REJ-like" evidence="4">
    <location>
        <begin position="2175"/>
        <end position="2575"/>
    </location>
</feature>
<evidence type="ECO:0000256" key="1">
    <source>
        <dbReference type="SAM" id="MobiDB-lite"/>
    </source>
</evidence>
<dbReference type="Pfam" id="PF02010">
    <property type="entry name" value="REJ"/>
    <property type="match status" value="2"/>
</dbReference>
<evidence type="ECO:0000313" key="6">
    <source>
        <dbReference type="Proteomes" id="UP000009168"/>
    </source>
</evidence>